<reference evidence="3" key="2">
    <citation type="submission" date="2020-07" db="EMBL/GenBank/DDBJ databases">
        <authorList>
            <person name="Vera ALvarez R."/>
            <person name="Arias-Moreno D.M."/>
            <person name="Jimenez-Jacinto V."/>
            <person name="Jimenez-Bremont J.F."/>
            <person name="Swaminathan K."/>
            <person name="Moose S.P."/>
            <person name="Guerrero-Gonzalez M.L."/>
            <person name="Marino-Ramirez L."/>
            <person name="Landsman D."/>
            <person name="Rodriguez-Kessler M."/>
            <person name="Delgado-Sanchez P."/>
        </authorList>
    </citation>
    <scope>NUCLEOTIDE SEQUENCE</scope>
    <source>
        <tissue evidence="3">Cladode</tissue>
    </source>
</reference>
<dbReference type="PANTHER" id="PTHR31672">
    <property type="entry name" value="BNACNNG10540D PROTEIN"/>
    <property type="match status" value="1"/>
</dbReference>
<dbReference type="InterPro" id="IPR017451">
    <property type="entry name" value="F-box-assoc_interact_dom"/>
</dbReference>
<dbReference type="Gene3D" id="1.20.1280.50">
    <property type="match status" value="1"/>
</dbReference>
<reference evidence="3" key="1">
    <citation type="journal article" date="2013" name="J. Plant Res.">
        <title>Effect of fungi and light on seed germination of three Opuntia species from semiarid lands of central Mexico.</title>
        <authorList>
            <person name="Delgado-Sanchez P."/>
            <person name="Jimenez-Bremont J.F."/>
            <person name="Guerrero-Gonzalez Mde L."/>
            <person name="Flores J."/>
        </authorList>
    </citation>
    <scope>NUCLEOTIDE SEQUENCE</scope>
    <source>
        <tissue evidence="3">Cladode</tissue>
    </source>
</reference>
<dbReference type="InterPro" id="IPR050796">
    <property type="entry name" value="SCF_F-box_component"/>
</dbReference>
<sequence length="408" mass="46609">MASLTICPSPRIAGDAPWRGEERETSDILPAELWSEILVRLPAQSLLTLKSVSKAFLSLIKNPNFASLHFSRFHKDHCFSKGADLLLLSRPIDDSFSCNCEFYLVLRRYTPLATTEFEFRIHRGDYCGVVGYVHGLLFLHRRKSGLEDLILCNPSMRKGLIVPPSPSSHLGPSRLGFGYDPISNDYKVVSIVYIDYEYEASFRNVFEVYSLRTESWRSIGFDLILMCNGCFLHNYVYANGALHWIVCLDEDFRGPENYFVSHLISFDLGTELFSYKKLPEFDICDGAINVVKLLVVFHGSVAVFFITACHISVWVMREGNWINEWTIGSGPILYNYLSNEMDSISSAVFSDERSELLVAGSNGMVSYDIETRQFKFCDPSVIHVDMYMDSLLWRESLPHWKPLMRAKN</sequence>
<dbReference type="EMBL" id="GISG01264455">
    <property type="protein sequence ID" value="MBA4674819.1"/>
    <property type="molecule type" value="Transcribed_RNA"/>
</dbReference>
<dbReference type="PANTHER" id="PTHR31672:SF13">
    <property type="entry name" value="F-BOX PROTEIN CPR30-LIKE"/>
    <property type="match status" value="1"/>
</dbReference>
<dbReference type="SUPFAM" id="SSF81383">
    <property type="entry name" value="F-box domain"/>
    <property type="match status" value="1"/>
</dbReference>
<evidence type="ECO:0000259" key="2">
    <source>
        <dbReference type="PROSITE" id="PS50181"/>
    </source>
</evidence>
<feature type="domain" description="F-box" evidence="2">
    <location>
        <begin position="23"/>
        <end position="73"/>
    </location>
</feature>
<keyword evidence="1" id="KW-0472">Membrane</keyword>
<dbReference type="PROSITE" id="PS50181">
    <property type="entry name" value="FBOX"/>
    <property type="match status" value="1"/>
</dbReference>
<keyword evidence="1" id="KW-0812">Transmembrane</keyword>
<dbReference type="Pfam" id="PF08268">
    <property type="entry name" value="FBA_3"/>
    <property type="match status" value="1"/>
</dbReference>
<dbReference type="Pfam" id="PF00646">
    <property type="entry name" value="F-box"/>
    <property type="match status" value="1"/>
</dbReference>
<dbReference type="AlphaFoldDB" id="A0A7C9AS89"/>
<dbReference type="InterPro" id="IPR036047">
    <property type="entry name" value="F-box-like_dom_sf"/>
</dbReference>
<name>A0A7C9AS89_OPUST</name>
<proteinExistence type="predicted"/>
<feature type="transmembrane region" description="Helical" evidence="1">
    <location>
        <begin position="293"/>
        <end position="315"/>
    </location>
</feature>
<organism evidence="3">
    <name type="scientific">Opuntia streptacantha</name>
    <name type="common">Prickly pear cactus</name>
    <name type="synonym">Opuntia cardona</name>
    <dbReference type="NCBI Taxonomy" id="393608"/>
    <lineage>
        <taxon>Eukaryota</taxon>
        <taxon>Viridiplantae</taxon>
        <taxon>Streptophyta</taxon>
        <taxon>Embryophyta</taxon>
        <taxon>Tracheophyta</taxon>
        <taxon>Spermatophyta</taxon>
        <taxon>Magnoliopsida</taxon>
        <taxon>eudicotyledons</taxon>
        <taxon>Gunneridae</taxon>
        <taxon>Pentapetalae</taxon>
        <taxon>Caryophyllales</taxon>
        <taxon>Cactineae</taxon>
        <taxon>Cactaceae</taxon>
        <taxon>Opuntioideae</taxon>
        <taxon>Opuntia</taxon>
    </lineage>
</organism>
<dbReference type="SMART" id="SM00256">
    <property type="entry name" value="FBOX"/>
    <property type="match status" value="1"/>
</dbReference>
<dbReference type="InterPro" id="IPR013187">
    <property type="entry name" value="F-box-assoc_dom_typ3"/>
</dbReference>
<dbReference type="NCBIfam" id="TIGR01640">
    <property type="entry name" value="F_box_assoc_1"/>
    <property type="match status" value="1"/>
</dbReference>
<keyword evidence="1" id="KW-1133">Transmembrane helix</keyword>
<evidence type="ECO:0000313" key="3">
    <source>
        <dbReference type="EMBL" id="MBA4674819.1"/>
    </source>
</evidence>
<accession>A0A7C9AS89</accession>
<dbReference type="InterPro" id="IPR001810">
    <property type="entry name" value="F-box_dom"/>
</dbReference>
<protein>
    <recommendedName>
        <fullName evidence="2">F-box domain-containing protein</fullName>
    </recommendedName>
</protein>
<evidence type="ECO:0000256" key="1">
    <source>
        <dbReference type="SAM" id="Phobius"/>
    </source>
</evidence>